<keyword evidence="1" id="KW-0732">Signal</keyword>
<organism evidence="2 3">
    <name type="scientific">Rufibacter latericius</name>
    <dbReference type="NCBI Taxonomy" id="2487040"/>
    <lineage>
        <taxon>Bacteria</taxon>
        <taxon>Pseudomonadati</taxon>
        <taxon>Bacteroidota</taxon>
        <taxon>Cytophagia</taxon>
        <taxon>Cytophagales</taxon>
        <taxon>Hymenobacteraceae</taxon>
        <taxon>Rufibacter</taxon>
    </lineage>
</organism>
<gene>
    <name evidence="2" type="ORF">EFB08_06450</name>
</gene>
<evidence type="ECO:0000256" key="1">
    <source>
        <dbReference type="SAM" id="SignalP"/>
    </source>
</evidence>
<accession>A0A3M9MVA6</accession>
<feature type="chain" id="PRO_5018335596" description="Lipoprotein" evidence="1">
    <location>
        <begin position="34"/>
        <end position="224"/>
    </location>
</feature>
<protein>
    <recommendedName>
        <fullName evidence="4">Lipoprotein</fullName>
    </recommendedName>
</protein>
<feature type="signal peptide" evidence="1">
    <location>
        <begin position="1"/>
        <end position="33"/>
    </location>
</feature>
<comment type="caution">
    <text evidence="2">The sequence shown here is derived from an EMBL/GenBank/DDBJ whole genome shotgun (WGS) entry which is preliminary data.</text>
</comment>
<dbReference type="Proteomes" id="UP000272117">
    <property type="component" value="Unassembled WGS sequence"/>
</dbReference>
<name>A0A3M9MVA6_9BACT</name>
<evidence type="ECO:0000313" key="2">
    <source>
        <dbReference type="EMBL" id="RNI29067.1"/>
    </source>
</evidence>
<evidence type="ECO:0000313" key="3">
    <source>
        <dbReference type="Proteomes" id="UP000272117"/>
    </source>
</evidence>
<proteinExistence type="predicted"/>
<keyword evidence="3" id="KW-1185">Reference proteome</keyword>
<reference evidence="2 3" key="1">
    <citation type="submission" date="2018-11" db="EMBL/GenBank/DDBJ databases">
        <title>Rufibacter latericius sp. nov., isolated from water in Baiyang Lake.</title>
        <authorList>
            <person name="Yang Y."/>
        </authorList>
    </citation>
    <scope>NUCLEOTIDE SEQUENCE [LARGE SCALE GENOMIC DNA]</scope>
    <source>
        <strain evidence="2 3">R-22-1c-1</strain>
    </source>
</reference>
<dbReference type="AlphaFoldDB" id="A0A3M9MVA6"/>
<evidence type="ECO:0008006" key="4">
    <source>
        <dbReference type="Google" id="ProtNLM"/>
    </source>
</evidence>
<dbReference type="EMBL" id="RJJD01000003">
    <property type="protein sequence ID" value="RNI29067.1"/>
    <property type="molecule type" value="Genomic_DNA"/>
</dbReference>
<sequence length="224" mass="25725">MRKEKATLPFRMNRSFLLSVTLLLFWGCSPEKAQETLSTEPIAQDTASLDQVADSVTDTPIDGTATTTLPQDVKQQLPAELEVHLDRTHGLWQLPVLSTFDVQRIPKEEQGPYYLQADFNGDKKVDYAVQLLERDSAFVYAFLKKADNEFQEFVLVRDRLYDIEEKKRSIHYLRLAPDTATYYDYATRKKGVRIPHDGISVGAENYTATYFWEKGKFNKLETGD</sequence>